<protein>
    <recommendedName>
        <fullName evidence="5">BZIP domain-containing protein</fullName>
    </recommendedName>
</protein>
<dbReference type="InterPro" id="IPR043452">
    <property type="entry name" value="BZIP46-like"/>
</dbReference>
<dbReference type="InterPro" id="IPR004827">
    <property type="entry name" value="bZIP"/>
</dbReference>
<evidence type="ECO:0000313" key="7">
    <source>
        <dbReference type="Proteomes" id="UP001227230"/>
    </source>
</evidence>
<feature type="coiled-coil region" evidence="4">
    <location>
        <begin position="24"/>
        <end position="51"/>
    </location>
</feature>
<name>A0ABY9CY77_VITVI</name>
<accession>A0ABY9CY77</accession>
<keyword evidence="4" id="KW-0175">Coiled coil</keyword>
<keyword evidence="3" id="KW-0539">Nucleus</keyword>
<dbReference type="PANTHER" id="PTHR22952:SF385">
    <property type="entry name" value="ABSCISIC ACID-INSENSITIVE 5-LIKE PROTEIN 2"/>
    <property type="match status" value="1"/>
</dbReference>
<proteinExistence type="predicted"/>
<sequence length="57" mass="7170">MIEKTIERRQKRMIKNWESATHSRARKQAYTNELENKVSRLEEENERLRKRKVYIFF</sequence>
<dbReference type="Proteomes" id="UP001227230">
    <property type="component" value="Chromosome 12"/>
</dbReference>
<evidence type="ECO:0000259" key="5">
    <source>
        <dbReference type="PROSITE" id="PS50217"/>
    </source>
</evidence>
<evidence type="ECO:0000256" key="1">
    <source>
        <dbReference type="ARBA" id="ARBA00004123"/>
    </source>
</evidence>
<dbReference type="SUPFAM" id="SSF57959">
    <property type="entry name" value="Leucine zipper domain"/>
    <property type="match status" value="1"/>
</dbReference>
<dbReference type="InterPro" id="IPR046347">
    <property type="entry name" value="bZIP_sf"/>
</dbReference>
<keyword evidence="2" id="KW-0238">DNA-binding</keyword>
<gene>
    <name evidence="6" type="ORF">VitviT2T_018507</name>
</gene>
<dbReference type="PANTHER" id="PTHR22952">
    <property type="entry name" value="CAMP-RESPONSE ELEMENT BINDING PROTEIN-RELATED"/>
    <property type="match status" value="1"/>
</dbReference>
<dbReference type="EMBL" id="CP126659">
    <property type="protein sequence ID" value="WKA00117.1"/>
    <property type="molecule type" value="Genomic_DNA"/>
</dbReference>
<organism evidence="6 7">
    <name type="scientific">Vitis vinifera</name>
    <name type="common">Grape</name>
    <dbReference type="NCBI Taxonomy" id="29760"/>
    <lineage>
        <taxon>Eukaryota</taxon>
        <taxon>Viridiplantae</taxon>
        <taxon>Streptophyta</taxon>
        <taxon>Embryophyta</taxon>
        <taxon>Tracheophyta</taxon>
        <taxon>Spermatophyta</taxon>
        <taxon>Magnoliopsida</taxon>
        <taxon>eudicotyledons</taxon>
        <taxon>Gunneridae</taxon>
        <taxon>Pentapetalae</taxon>
        <taxon>rosids</taxon>
        <taxon>Vitales</taxon>
        <taxon>Vitaceae</taxon>
        <taxon>Viteae</taxon>
        <taxon>Vitis</taxon>
    </lineage>
</organism>
<reference evidence="6 7" key="1">
    <citation type="journal article" date="2023" name="Hortic Res">
        <title>The complete reference genome for grapevine (Vitis vinifera L.) genetics and breeding.</title>
        <authorList>
            <person name="Shi X."/>
            <person name="Cao S."/>
            <person name="Wang X."/>
            <person name="Huang S."/>
            <person name="Wang Y."/>
            <person name="Liu Z."/>
            <person name="Liu W."/>
            <person name="Leng X."/>
            <person name="Peng Y."/>
            <person name="Wang N."/>
            <person name="Wang Y."/>
            <person name="Ma Z."/>
            <person name="Xu X."/>
            <person name="Zhang F."/>
            <person name="Xue H."/>
            <person name="Zhong H."/>
            <person name="Wang Y."/>
            <person name="Zhang K."/>
            <person name="Velt A."/>
            <person name="Avia K."/>
            <person name="Holtgrawe D."/>
            <person name="Grimplet J."/>
            <person name="Matus J.T."/>
            <person name="Ware D."/>
            <person name="Wu X."/>
            <person name="Wang H."/>
            <person name="Liu C."/>
            <person name="Fang Y."/>
            <person name="Rustenholz C."/>
            <person name="Cheng Z."/>
            <person name="Xiao H."/>
            <person name="Zhou Y."/>
        </authorList>
    </citation>
    <scope>NUCLEOTIDE SEQUENCE [LARGE SCALE GENOMIC DNA]</scope>
    <source>
        <strain evidence="7">cv. Pinot noir / PN40024</strain>
        <tissue evidence="6">Leaf</tissue>
    </source>
</reference>
<keyword evidence="7" id="KW-1185">Reference proteome</keyword>
<comment type="subcellular location">
    <subcellularLocation>
        <location evidence="1">Nucleus</location>
    </subcellularLocation>
</comment>
<evidence type="ECO:0000313" key="6">
    <source>
        <dbReference type="EMBL" id="WKA00117.1"/>
    </source>
</evidence>
<dbReference type="PROSITE" id="PS50217">
    <property type="entry name" value="BZIP"/>
    <property type="match status" value="1"/>
</dbReference>
<dbReference type="Pfam" id="PF00170">
    <property type="entry name" value="bZIP_1"/>
    <property type="match status" value="1"/>
</dbReference>
<feature type="domain" description="BZIP" evidence="5">
    <location>
        <begin position="6"/>
        <end position="51"/>
    </location>
</feature>
<dbReference type="Gene3D" id="1.20.5.170">
    <property type="match status" value="1"/>
</dbReference>
<dbReference type="SMART" id="SM00338">
    <property type="entry name" value="BRLZ"/>
    <property type="match status" value="1"/>
</dbReference>
<evidence type="ECO:0000256" key="4">
    <source>
        <dbReference type="SAM" id="Coils"/>
    </source>
</evidence>
<evidence type="ECO:0000256" key="3">
    <source>
        <dbReference type="ARBA" id="ARBA00023242"/>
    </source>
</evidence>
<evidence type="ECO:0000256" key="2">
    <source>
        <dbReference type="ARBA" id="ARBA00023125"/>
    </source>
</evidence>